<feature type="compositionally biased region" description="Low complexity" evidence="1">
    <location>
        <begin position="309"/>
        <end position="323"/>
    </location>
</feature>
<protein>
    <recommendedName>
        <fullName evidence="4">Cellulase</fullName>
    </recommendedName>
</protein>
<sequence length="431" mass="45638">PFGSDLSPCLFVCCTFMAPFQHTRRLVVLAALPETVTGHSWVACTDYRGDVNYFEQEKCEAWPRQWWNRGERNAPQPNGYHIAEEPPSRAWQGLGCDVAMAAPSWQDGYSPDFPFAIYEAGRVYCLAWPMKNHGVLPAGCHVQQSKSDEGQNESLTLLVSAVGPQVDPSQEEFDLRNINELGGLARNCSGGGPSDACQLGLERHRTGEADCKGFTRAPRFCESSGAALGTGCFKVPEGMVPGHYVAQWRWDASFPRSGGTQHSTYTSCFDFQVVPRGSGSARQGQPGTVGTPDSDLPCQNNVLKFDGDSATATPSTATAAPGAVPAPPPTPAPTRSCAAAYEICADPTGTARAAAGRGTTACMRTRTGPRVSLCQPSRPCPPGSPPMSGELSAFARQGPLATSGSNATLQRTEAFSPEALPTAGVTAGSCR</sequence>
<organism evidence="2 3">
    <name type="scientific">Prorocentrum cordatum</name>
    <dbReference type="NCBI Taxonomy" id="2364126"/>
    <lineage>
        <taxon>Eukaryota</taxon>
        <taxon>Sar</taxon>
        <taxon>Alveolata</taxon>
        <taxon>Dinophyceae</taxon>
        <taxon>Prorocentrales</taxon>
        <taxon>Prorocentraceae</taxon>
        <taxon>Prorocentrum</taxon>
    </lineage>
</organism>
<comment type="caution">
    <text evidence="2">The sequence shown here is derived from an EMBL/GenBank/DDBJ whole genome shotgun (WGS) entry which is preliminary data.</text>
</comment>
<dbReference type="PANTHER" id="PTHR35559">
    <property type="entry name" value="CHITIN-BINDING TYPE-4 DOMAIN-CONTAINING PROTEIN"/>
    <property type="match status" value="1"/>
</dbReference>
<evidence type="ECO:0000313" key="2">
    <source>
        <dbReference type="EMBL" id="CAK0829997.1"/>
    </source>
</evidence>
<feature type="non-terminal residue" evidence="2">
    <location>
        <position position="1"/>
    </location>
</feature>
<dbReference type="EMBL" id="CAUYUJ010010669">
    <property type="protein sequence ID" value="CAK0829997.1"/>
    <property type="molecule type" value="Genomic_DNA"/>
</dbReference>
<evidence type="ECO:0000313" key="3">
    <source>
        <dbReference type="Proteomes" id="UP001189429"/>
    </source>
</evidence>
<evidence type="ECO:0008006" key="4">
    <source>
        <dbReference type="Google" id="ProtNLM"/>
    </source>
</evidence>
<keyword evidence="3" id="KW-1185">Reference proteome</keyword>
<accession>A0ABN9SEA1</accession>
<dbReference type="PANTHER" id="PTHR35559:SF1">
    <property type="entry name" value="CHITIN-BINDING TYPE-4 DOMAIN-CONTAINING PROTEIN"/>
    <property type="match status" value="1"/>
</dbReference>
<evidence type="ECO:0000256" key="1">
    <source>
        <dbReference type="SAM" id="MobiDB-lite"/>
    </source>
</evidence>
<name>A0ABN9SEA1_9DINO</name>
<proteinExistence type="predicted"/>
<gene>
    <name evidence="2" type="ORF">PCOR1329_LOCUS28760</name>
</gene>
<reference evidence="2" key="1">
    <citation type="submission" date="2023-10" db="EMBL/GenBank/DDBJ databases">
        <authorList>
            <person name="Chen Y."/>
            <person name="Shah S."/>
            <person name="Dougan E. K."/>
            <person name="Thang M."/>
            <person name="Chan C."/>
        </authorList>
    </citation>
    <scope>NUCLEOTIDE SEQUENCE [LARGE SCALE GENOMIC DNA]</scope>
</reference>
<dbReference type="Proteomes" id="UP001189429">
    <property type="component" value="Unassembled WGS sequence"/>
</dbReference>
<feature type="region of interest" description="Disordered" evidence="1">
    <location>
        <begin position="276"/>
        <end position="331"/>
    </location>
</feature>